<sequence>MKEAETMKQYADKIMMLANSKVIEKVITTLPERHESKISSLEDSRDLSMISLLELINEHAEEALRALSIDGVNPQRYNGKKGSTEKNKRVKQDSRKKKYTPCSHYKKNTHPKKYYCFRSDIKCR</sequence>
<feature type="region of interest" description="Disordered" evidence="1">
    <location>
        <begin position="71"/>
        <end position="104"/>
    </location>
</feature>
<evidence type="ECO:0000313" key="3">
    <source>
        <dbReference type="Proteomes" id="UP000325315"/>
    </source>
</evidence>
<reference evidence="3" key="1">
    <citation type="journal article" date="2019" name="Plant Biotechnol. J.">
        <title>Genome sequencing of the Australian wild diploid species Gossypium australe highlights disease resistance and delayed gland morphogenesis.</title>
        <authorList>
            <person name="Cai Y."/>
            <person name="Cai X."/>
            <person name="Wang Q."/>
            <person name="Wang P."/>
            <person name="Zhang Y."/>
            <person name="Cai C."/>
            <person name="Xu Y."/>
            <person name="Wang K."/>
            <person name="Zhou Z."/>
            <person name="Wang C."/>
            <person name="Geng S."/>
            <person name="Li B."/>
            <person name="Dong Q."/>
            <person name="Hou Y."/>
            <person name="Wang H."/>
            <person name="Ai P."/>
            <person name="Liu Z."/>
            <person name="Yi F."/>
            <person name="Sun M."/>
            <person name="An G."/>
            <person name="Cheng J."/>
            <person name="Zhang Y."/>
            <person name="Shi Q."/>
            <person name="Xie Y."/>
            <person name="Shi X."/>
            <person name="Chang Y."/>
            <person name="Huang F."/>
            <person name="Chen Y."/>
            <person name="Hong S."/>
            <person name="Mi L."/>
            <person name="Sun Q."/>
            <person name="Zhang L."/>
            <person name="Zhou B."/>
            <person name="Peng R."/>
            <person name="Zhang X."/>
            <person name="Liu F."/>
        </authorList>
    </citation>
    <scope>NUCLEOTIDE SEQUENCE [LARGE SCALE GENOMIC DNA]</scope>
    <source>
        <strain evidence="3">cv. PA1801</strain>
    </source>
</reference>
<proteinExistence type="predicted"/>
<gene>
    <name evidence="2" type="ORF">EPI10_021865</name>
</gene>
<dbReference type="AlphaFoldDB" id="A0A5B6WK88"/>
<name>A0A5B6WK88_9ROSI</name>
<dbReference type="OrthoDB" id="1711498at2759"/>
<dbReference type="Proteomes" id="UP000325315">
    <property type="component" value="Unassembled WGS sequence"/>
</dbReference>
<evidence type="ECO:0000313" key="2">
    <source>
        <dbReference type="EMBL" id="KAA3481505.1"/>
    </source>
</evidence>
<protein>
    <submittedName>
        <fullName evidence="2">Pleiotropic drug resistance protein 3-like</fullName>
    </submittedName>
</protein>
<organism evidence="2 3">
    <name type="scientific">Gossypium australe</name>
    <dbReference type="NCBI Taxonomy" id="47621"/>
    <lineage>
        <taxon>Eukaryota</taxon>
        <taxon>Viridiplantae</taxon>
        <taxon>Streptophyta</taxon>
        <taxon>Embryophyta</taxon>
        <taxon>Tracheophyta</taxon>
        <taxon>Spermatophyta</taxon>
        <taxon>Magnoliopsida</taxon>
        <taxon>eudicotyledons</taxon>
        <taxon>Gunneridae</taxon>
        <taxon>Pentapetalae</taxon>
        <taxon>rosids</taxon>
        <taxon>malvids</taxon>
        <taxon>Malvales</taxon>
        <taxon>Malvaceae</taxon>
        <taxon>Malvoideae</taxon>
        <taxon>Gossypium</taxon>
    </lineage>
</organism>
<evidence type="ECO:0000256" key="1">
    <source>
        <dbReference type="SAM" id="MobiDB-lite"/>
    </source>
</evidence>
<keyword evidence="3" id="KW-1185">Reference proteome</keyword>
<feature type="compositionally biased region" description="Basic and acidic residues" evidence="1">
    <location>
        <begin position="82"/>
        <end position="93"/>
    </location>
</feature>
<accession>A0A5B6WK88</accession>
<dbReference type="EMBL" id="SMMG02000003">
    <property type="protein sequence ID" value="KAA3481505.1"/>
    <property type="molecule type" value="Genomic_DNA"/>
</dbReference>
<feature type="compositionally biased region" description="Basic residues" evidence="1">
    <location>
        <begin position="94"/>
        <end position="104"/>
    </location>
</feature>
<comment type="caution">
    <text evidence="2">The sequence shown here is derived from an EMBL/GenBank/DDBJ whole genome shotgun (WGS) entry which is preliminary data.</text>
</comment>